<proteinExistence type="predicted"/>
<dbReference type="Proteomes" id="UP000711995">
    <property type="component" value="Unassembled WGS sequence"/>
</dbReference>
<evidence type="ECO:0000313" key="2">
    <source>
        <dbReference type="Proteomes" id="UP000711995"/>
    </source>
</evidence>
<organism evidence="1 2">
    <name type="scientific">Entomospira entomophila</name>
    <dbReference type="NCBI Taxonomy" id="2719988"/>
    <lineage>
        <taxon>Bacteria</taxon>
        <taxon>Pseudomonadati</taxon>
        <taxon>Spirochaetota</taxon>
        <taxon>Spirochaetia</taxon>
        <taxon>Spirochaetales</taxon>
        <taxon>Spirochaetaceae</taxon>
        <taxon>Entomospira</taxon>
    </lineage>
</organism>
<dbReference type="EMBL" id="JAATLJ010000003">
    <property type="protein sequence ID" value="NIZ41437.1"/>
    <property type="molecule type" value="Genomic_DNA"/>
</dbReference>
<name>A0A968GBE2_9SPIO</name>
<accession>A0A968GBE2</accession>
<evidence type="ECO:0000313" key="1">
    <source>
        <dbReference type="EMBL" id="NIZ41437.1"/>
    </source>
</evidence>
<gene>
    <name evidence="1" type="ORF">HCT14_07945</name>
</gene>
<keyword evidence="2" id="KW-1185">Reference proteome</keyword>
<reference evidence="1 2" key="1">
    <citation type="submission" date="2020-03" db="EMBL/GenBank/DDBJ databases">
        <title>Spirochaetal bacteria isolated from arthropods constitute a novel genus Entomospira genus novum within the order Spirochaetales.</title>
        <authorList>
            <person name="Grana-Miraglia L."/>
            <person name="Sikutova S."/>
            <person name="Fingerle V."/>
            <person name="Sing A."/>
            <person name="Castillo-Ramirez S."/>
            <person name="Margos G."/>
            <person name="Rudolf I."/>
        </authorList>
    </citation>
    <scope>NUCLEOTIDE SEQUENCE [LARGE SCALE GENOMIC DNA]</scope>
    <source>
        <strain evidence="1 2">BR193</strain>
    </source>
</reference>
<dbReference type="RefSeq" id="WP_167701059.1">
    <property type="nucleotide sequence ID" value="NZ_CP118176.1"/>
</dbReference>
<comment type="caution">
    <text evidence="1">The sequence shown here is derived from an EMBL/GenBank/DDBJ whole genome shotgun (WGS) entry which is preliminary data.</text>
</comment>
<dbReference type="AlphaFoldDB" id="A0A968GBE2"/>
<sequence>MQIRLTLSDPSCIFLQNGVSISMLEPYYVLTSIYDASGWIEEYQPSAYQLRQRYYQPTQHWLHRSTKTNAKREMWHLLHQQYQIHDFNALDRYIQTVLCDWAVTESIHAGALAFYTTARDLRGYTIDTIHNPLIHFQHEGYLQLTSFYISQENRSRLQNSIKQEHHRLQSHSRLIQDLYTFFQQHASLWEEPQLQINHKGIYVAFSGYYFVHLAELLALADQLSLAPANYIHYMLEKLSVIMHEHFDDWQMFWASYIFGLFYVTQKKKNLSYQESLAMLDGVLFHNLYTLLYSQYSPFTLEDHWSKHSLYHLTQILRSYSMEVNRAGLHPASNFNAKLTGTLQPRLHPRQEDILQILQYRTRHYHQELFKELQNKHLHQFFFWTLHPNDVHSLYSISRLGLYASSDFWRLTMEYDLFARPAEIPLWVSADGVLFSSYGFYLINALWPYQTVFIEWHPRLKFRVRIAESHRLVSVYYRKSRIMHWHLRRPCKDVTETLYLVEQFMQACNQKLHYQHAVVCELLS</sequence>
<protein>
    <submittedName>
        <fullName evidence="1">Uncharacterized protein</fullName>
    </submittedName>
</protein>